<name>A0AAE0XL87_9PEZI</name>
<feature type="domain" description="C2H2-type" evidence="11">
    <location>
        <begin position="626"/>
        <end position="653"/>
    </location>
</feature>
<keyword evidence="3 8" id="KW-0863">Zinc-finger</keyword>
<proteinExistence type="predicted"/>
<feature type="compositionally biased region" description="Polar residues" evidence="9">
    <location>
        <begin position="189"/>
        <end position="199"/>
    </location>
</feature>
<feature type="region of interest" description="Disordered" evidence="9">
    <location>
        <begin position="392"/>
        <end position="461"/>
    </location>
</feature>
<keyword evidence="2" id="KW-0479">Metal-binding</keyword>
<keyword evidence="10" id="KW-1133">Transmembrane helix</keyword>
<keyword evidence="10" id="KW-0472">Membrane</keyword>
<comment type="subcellular location">
    <subcellularLocation>
        <location evidence="1">Nucleus</location>
    </subcellularLocation>
</comment>
<protein>
    <recommendedName>
        <fullName evidence="11">C2H2-type domain-containing protein</fullName>
    </recommendedName>
</protein>
<evidence type="ECO:0000256" key="8">
    <source>
        <dbReference type="PROSITE-ProRule" id="PRU00042"/>
    </source>
</evidence>
<feature type="region of interest" description="Disordered" evidence="9">
    <location>
        <begin position="481"/>
        <end position="516"/>
    </location>
</feature>
<evidence type="ECO:0000259" key="11">
    <source>
        <dbReference type="PROSITE" id="PS50157"/>
    </source>
</evidence>
<evidence type="ECO:0000313" key="12">
    <source>
        <dbReference type="EMBL" id="KAK3695465.1"/>
    </source>
</evidence>
<feature type="compositionally biased region" description="Polar residues" evidence="9">
    <location>
        <begin position="237"/>
        <end position="248"/>
    </location>
</feature>
<dbReference type="GO" id="GO:0006357">
    <property type="term" value="P:regulation of transcription by RNA polymerase II"/>
    <property type="evidence" value="ECO:0007669"/>
    <property type="project" value="TreeGrafter"/>
</dbReference>
<reference evidence="12" key="2">
    <citation type="submission" date="2023-06" db="EMBL/GenBank/DDBJ databases">
        <authorList>
            <consortium name="Lawrence Berkeley National Laboratory"/>
            <person name="Haridas S."/>
            <person name="Hensen N."/>
            <person name="Bonometti L."/>
            <person name="Westerberg I."/>
            <person name="Brannstrom I.O."/>
            <person name="Guillou S."/>
            <person name="Cros-Aarteil S."/>
            <person name="Calhoun S."/>
            <person name="Kuo A."/>
            <person name="Mondo S."/>
            <person name="Pangilinan J."/>
            <person name="Riley R."/>
            <person name="Labutti K."/>
            <person name="Andreopoulos B."/>
            <person name="Lipzen A."/>
            <person name="Chen C."/>
            <person name="Yanf M."/>
            <person name="Daum C."/>
            <person name="Ng V."/>
            <person name="Clum A."/>
            <person name="Steindorff A."/>
            <person name="Ohm R."/>
            <person name="Martin F."/>
            <person name="Silar P."/>
            <person name="Natvig D."/>
            <person name="Lalanne C."/>
            <person name="Gautier V."/>
            <person name="Ament-Velasquez S.L."/>
            <person name="Kruys A."/>
            <person name="Hutchinson M.I."/>
            <person name="Powell A.J."/>
            <person name="Barry K."/>
            <person name="Miller A.N."/>
            <person name="Grigoriev I.V."/>
            <person name="Debuchy R."/>
            <person name="Gladieux P."/>
            <person name="Thoren M.H."/>
            <person name="Johannesson H."/>
        </authorList>
    </citation>
    <scope>NUCLEOTIDE SEQUENCE</scope>
    <source>
        <strain evidence="12">CBS 314.62</strain>
    </source>
</reference>
<feature type="region of interest" description="Disordered" evidence="9">
    <location>
        <begin position="261"/>
        <end position="300"/>
    </location>
</feature>
<keyword evidence="13" id="KW-1185">Reference proteome</keyword>
<comment type="caution">
    <text evidence="12">The sequence shown here is derived from an EMBL/GenBank/DDBJ whole genome shotgun (WGS) entry which is preliminary data.</text>
</comment>
<keyword evidence="5" id="KW-0805">Transcription regulation</keyword>
<feature type="compositionally biased region" description="Polar residues" evidence="9">
    <location>
        <begin position="600"/>
        <end position="625"/>
    </location>
</feature>
<keyword evidence="6" id="KW-0804">Transcription</keyword>
<dbReference type="GO" id="GO:0005634">
    <property type="term" value="C:nucleus"/>
    <property type="evidence" value="ECO:0007669"/>
    <property type="project" value="UniProtKB-SubCell"/>
</dbReference>
<feature type="region of interest" description="Disordered" evidence="9">
    <location>
        <begin position="63"/>
        <end position="248"/>
    </location>
</feature>
<keyword evidence="10" id="KW-0812">Transmembrane</keyword>
<evidence type="ECO:0000256" key="4">
    <source>
        <dbReference type="ARBA" id="ARBA00022833"/>
    </source>
</evidence>
<evidence type="ECO:0000256" key="3">
    <source>
        <dbReference type="ARBA" id="ARBA00022771"/>
    </source>
</evidence>
<dbReference type="AlphaFoldDB" id="A0AAE0XL87"/>
<dbReference type="GO" id="GO:0008270">
    <property type="term" value="F:zinc ion binding"/>
    <property type="evidence" value="ECO:0007669"/>
    <property type="project" value="UniProtKB-KW"/>
</dbReference>
<evidence type="ECO:0000256" key="1">
    <source>
        <dbReference type="ARBA" id="ARBA00004123"/>
    </source>
</evidence>
<gene>
    <name evidence="12" type="ORF">B0T22DRAFT_438454</name>
</gene>
<accession>A0AAE0XL87</accession>
<feature type="compositionally biased region" description="Basic and acidic residues" evidence="9">
    <location>
        <begin position="396"/>
        <end position="407"/>
    </location>
</feature>
<evidence type="ECO:0000256" key="10">
    <source>
        <dbReference type="SAM" id="Phobius"/>
    </source>
</evidence>
<dbReference type="SMART" id="SM00355">
    <property type="entry name" value="ZnF_C2H2"/>
    <property type="match status" value="3"/>
</dbReference>
<evidence type="ECO:0000256" key="7">
    <source>
        <dbReference type="ARBA" id="ARBA00023242"/>
    </source>
</evidence>
<evidence type="ECO:0000256" key="9">
    <source>
        <dbReference type="SAM" id="MobiDB-lite"/>
    </source>
</evidence>
<keyword evidence="7" id="KW-0539">Nucleus</keyword>
<organism evidence="12 13">
    <name type="scientific">Podospora appendiculata</name>
    <dbReference type="NCBI Taxonomy" id="314037"/>
    <lineage>
        <taxon>Eukaryota</taxon>
        <taxon>Fungi</taxon>
        <taxon>Dikarya</taxon>
        <taxon>Ascomycota</taxon>
        <taxon>Pezizomycotina</taxon>
        <taxon>Sordariomycetes</taxon>
        <taxon>Sordariomycetidae</taxon>
        <taxon>Sordariales</taxon>
        <taxon>Podosporaceae</taxon>
        <taxon>Podospora</taxon>
    </lineage>
</organism>
<evidence type="ECO:0000256" key="6">
    <source>
        <dbReference type="ARBA" id="ARBA00023163"/>
    </source>
</evidence>
<dbReference type="Proteomes" id="UP001270362">
    <property type="component" value="Unassembled WGS sequence"/>
</dbReference>
<dbReference type="PROSITE" id="PS00028">
    <property type="entry name" value="ZINC_FINGER_C2H2_1"/>
    <property type="match status" value="2"/>
</dbReference>
<dbReference type="PANTHER" id="PTHR46179">
    <property type="entry name" value="ZINC FINGER PROTEIN"/>
    <property type="match status" value="1"/>
</dbReference>
<feature type="compositionally biased region" description="Low complexity" evidence="9">
    <location>
        <begin position="101"/>
        <end position="113"/>
    </location>
</feature>
<dbReference type="InterPro" id="IPR051061">
    <property type="entry name" value="Zinc_finger_trans_reg"/>
</dbReference>
<evidence type="ECO:0000256" key="2">
    <source>
        <dbReference type="ARBA" id="ARBA00022723"/>
    </source>
</evidence>
<feature type="transmembrane region" description="Helical" evidence="10">
    <location>
        <begin position="21"/>
        <end position="49"/>
    </location>
</feature>
<feature type="compositionally biased region" description="Low complexity" evidence="9">
    <location>
        <begin position="559"/>
        <end position="568"/>
    </location>
</feature>
<feature type="region of interest" description="Disordered" evidence="9">
    <location>
        <begin position="540"/>
        <end position="625"/>
    </location>
</feature>
<sequence>MAATPLLISQRSVLVARSSSLSSGAIAGAVVGSVVGAFLLLLCFLPFIVRAVRTRSNPLDGPALAEMGQSLGGPISHHSPHSDDSSKRASKVDLAPDPDPAAEAGAGAGLEPGITSGQYPKGASLDTGQDFNEKPAASHQKPQQPSILPPGVTIHQGLPSPISPPFSPPRHDSSLSQAAEQAPPPIDASSKSRYGSTGTLAKESSRELSLTDSYGPPSRELTGITSNGITEEPETYGRQSPSVHQHNISHIPGSIRNYIQRHRSSHHRRDSRRSTLAGTDGTRSPSIITNEVPLQPEPTPLPFEIDPDVRGEAWSYYNDPDLGSEFQESNIPSLTAAAYTFEPAPLTVVPPAQAPISVTPGTVSPTQRVSAFPAGSAPLPISTRLVVEEPDAISPDSDKTVTPKDPLKSFSRQSSLLSKRFPGATIQRTDSLPPPTIVSDIPSPPLQLTAGPSGNPMDLMKPTNAAESAWKLEQDILKIDSPPPPNFHSACLPPVDEDLSTKSDFSPEPYYQYQDDQYPPDIELNGQGFDSFVNDVNMMDFNRHDHNDTDWSTPPPSSGPSTTNTPDTRLTPYTASPSPRPDAEPRIDSQMIASPGQIGASPSQFGASPSQFGASPSQSGASPRSFSCDQCHRVFDQIHKLNHHKRYHDKPHECLHQGCTMRFGTKTHLDRHINDKHRKTRSFHCQVHECPYSRQGGKSFPRKDNWRRHMINKHGITPDTEPTVQITDQIMGGTWENT</sequence>
<feature type="domain" description="C2H2-type" evidence="11">
    <location>
        <begin position="652"/>
        <end position="682"/>
    </location>
</feature>
<dbReference type="InterPro" id="IPR013087">
    <property type="entry name" value="Znf_C2H2_type"/>
</dbReference>
<feature type="compositionally biased region" description="Basic and acidic residues" evidence="9">
    <location>
        <begin position="80"/>
        <end position="91"/>
    </location>
</feature>
<feature type="compositionally biased region" description="Basic residues" evidence="9">
    <location>
        <begin position="261"/>
        <end position="271"/>
    </location>
</feature>
<keyword evidence="4" id="KW-0862">Zinc</keyword>
<reference evidence="12" key="1">
    <citation type="journal article" date="2023" name="Mol. Phylogenet. Evol.">
        <title>Genome-scale phylogeny and comparative genomics of the fungal order Sordariales.</title>
        <authorList>
            <person name="Hensen N."/>
            <person name="Bonometti L."/>
            <person name="Westerberg I."/>
            <person name="Brannstrom I.O."/>
            <person name="Guillou S."/>
            <person name="Cros-Aarteil S."/>
            <person name="Calhoun S."/>
            <person name="Haridas S."/>
            <person name="Kuo A."/>
            <person name="Mondo S."/>
            <person name="Pangilinan J."/>
            <person name="Riley R."/>
            <person name="LaButti K."/>
            <person name="Andreopoulos B."/>
            <person name="Lipzen A."/>
            <person name="Chen C."/>
            <person name="Yan M."/>
            <person name="Daum C."/>
            <person name="Ng V."/>
            <person name="Clum A."/>
            <person name="Steindorff A."/>
            <person name="Ohm R.A."/>
            <person name="Martin F."/>
            <person name="Silar P."/>
            <person name="Natvig D.O."/>
            <person name="Lalanne C."/>
            <person name="Gautier V."/>
            <person name="Ament-Velasquez S.L."/>
            <person name="Kruys A."/>
            <person name="Hutchinson M.I."/>
            <person name="Powell A.J."/>
            <person name="Barry K."/>
            <person name="Miller A.N."/>
            <person name="Grigoriev I.V."/>
            <person name="Debuchy R."/>
            <person name="Gladieux P."/>
            <person name="Hiltunen Thoren M."/>
            <person name="Johannesson H."/>
        </authorList>
    </citation>
    <scope>NUCLEOTIDE SEQUENCE</scope>
    <source>
        <strain evidence="12">CBS 314.62</strain>
    </source>
</reference>
<dbReference type="PROSITE" id="PS50157">
    <property type="entry name" value="ZINC_FINGER_C2H2_2"/>
    <property type="match status" value="2"/>
</dbReference>
<dbReference type="PANTHER" id="PTHR46179:SF13">
    <property type="entry name" value="C2H2-TYPE DOMAIN-CONTAINING PROTEIN"/>
    <property type="match status" value="1"/>
</dbReference>
<evidence type="ECO:0000256" key="5">
    <source>
        <dbReference type="ARBA" id="ARBA00023015"/>
    </source>
</evidence>
<evidence type="ECO:0000313" key="13">
    <source>
        <dbReference type="Proteomes" id="UP001270362"/>
    </source>
</evidence>
<dbReference type="Gene3D" id="3.30.160.60">
    <property type="entry name" value="Classic Zinc Finger"/>
    <property type="match status" value="1"/>
</dbReference>
<dbReference type="EMBL" id="JAULSO010000001">
    <property type="protein sequence ID" value="KAK3695465.1"/>
    <property type="molecule type" value="Genomic_DNA"/>
</dbReference>